<feature type="chain" id="PRO_5022200672" description="Calmodulin-binding family protein" evidence="6">
    <location>
        <begin position="18"/>
        <end position="530"/>
    </location>
</feature>
<comment type="subcellular location">
    <subcellularLocation>
        <location evidence="2">Cytoplasm</location>
    </subcellularLocation>
    <subcellularLocation>
        <location evidence="1">Nucleus</location>
    </subcellularLocation>
</comment>
<evidence type="ECO:0000256" key="2">
    <source>
        <dbReference type="ARBA" id="ARBA00004496"/>
    </source>
</evidence>
<reference evidence="7" key="1">
    <citation type="submission" date="2019-07" db="EMBL/GenBank/DDBJ databases">
        <authorList>
            <person name="Dittberner H."/>
        </authorList>
    </citation>
    <scope>NUCLEOTIDE SEQUENCE [LARGE SCALE GENOMIC DNA]</scope>
</reference>
<gene>
    <name evidence="7" type="ORF">ANE_LOCUS19496</name>
</gene>
<sequence>MGLSFSLLLSAWKEVLTNQFFSFKNPVESFLEIRSFSFKLKDQSFTSRNNGLKPENSPKPTMERSLSFNSWEIPAEPETQPMSQAVDPILDTKKPIRHALNGRTCERIQITKPTIIPPQPFVFFSPRPVTELDAAATTLQKVYKSYRTRRNLADCAVVVEELWWKTLDAAALKLSSVSFFEEEKHETAVSKWARARTRAAKVGKGLSKDEKAQKLALQHWLEAIDPRHRYGHNLHFYYDVWSASKSSQPFFYWLDIGDGKDVNLEHHPRSVLQKQCIKYLGPMEREAYEVIVEDGRLMYKQSMTLINSTEESKSIFVLSTTRTLYVGQKKKGVFQHSSFLSGGATTAAGRLVARDGILEAIWPYSGHYLPTEDNFKEFISFLEENNVDLTNVKRCSVNEEYSSFKSTGDEYEESKEEEAENKPAETIIITEGKEEGERASERPVFELAKRLSCKWTSGVGPRIGCVRDYPMELQSQAFEQVSLSPRISPGSARFPSPYGPIPSPRPSPRVRVSPRLAYMGIPSPRVQVNC</sequence>
<dbReference type="Proteomes" id="UP000489600">
    <property type="component" value="Unassembled WGS sequence"/>
</dbReference>
<keyword evidence="4" id="KW-0539">Nucleus</keyword>
<organism evidence="7 8">
    <name type="scientific">Arabis nemorensis</name>
    <dbReference type="NCBI Taxonomy" id="586526"/>
    <lineage>
        <taxon>Eukaryota</taxon>
        <taxon>Viridiplantae</taxon>
        <taxon>Streptophyta</taxon>
        <taxon>Embryophyta</taxon>
        <taxon>Tracheophyta</taxon>
        <taxon>Spermatophyta</taxon>
        <taxon>Magnoliopsida</taxon>
        <taxon>eudicotyledons</taxon>
        <taxon>Gunneridae</taxon>
        <taxon>Pentapetalae</taxon>
        <taxon>rosids</taxon>
        <taxon>malvids</taxon>
        <taxon>Brassicales</taxon>
        <taxon>Brassicaceae</taxon>
        <taxon>Arabideae</taxon>
        <taxon>Arabis</taxon>
    </lineage>
</organism>
<dbReference type="AlphaFoldDB" id="A0A565C630"/>
<evidence type="ECO:0000256" key="5">
    <source>
        <dbReference type="SAM" id="MobiDB-lite"/>
    </source>
</evidence>
<dbReference type="PANTHER" id="PTHR31250:SF55">
    <property type="entry name" value="IQ DOMAIN-CONTAINING PROTEIN IQM4"/>
    <property type="match status" value="1"/>
</dbReference>
<comment type="caution">
    <text evidence="7">The sequence shown here is derived from an EMBL/GenBank/DDBJ whole genome shotgun (WGS) entry which is preliminary data.</text>
</comment>
<dbReference type="GO" id="GO:0005737">
    <property type="term" value="C:cytoplasm"/>
    <property type="evidence" value="ECO:0007669"/>
    <property type="project" value="UniProtKB-SubCell"/>
</dbReference>
<evidence type="ECO:0000313" key="8">
    <source>
        <dbReference type="Proteomes" id="UP000489600"/>
    </source>
</evidence>
<dbReference type="PANTHER" id="PTHR31250">
    <property type="entry name" value="IQ DOMAIN-CONTAINING PROTEIN IQM3"/>
    <property type="match status" value="1"/>
</dbReference>
<evidence type="ECO:0000256" key="1">
    <source>
        <dbReference type="ARBA" id="ARBA00004123"/>
    </source>
</evidence>
<dbReference type="EMBL" id="CABITT030000006">
    <property type="protein sequence ID" value="VVB09052.1"/>
    <property type="molecule type" value="Genomic_DNA"/>
</dbReference>
<keyword evidence="3" id="KW-0963">Cytoplasm</keyword>
<dbReference type="GO" id="GO:0005634">
    <property type="term" value="C:nucleus"/>
    <property type="evidence" value="ECO:0007669"/>
    <property type="project" value="UniProtKB-SubCell"/>
</dbReference>
<dbReference type="InterPro" id="IPR044159">
    <property type="entry name" value="IQM"/>
</dbReference>
<feature type="signal peptide" evidence="6">
    <location>
        <begin position="1"/>
        <end position="17"/>
    </location>
</feature>
<name>A0A565C630_9BRAS</name>
<dbReference type="OrthoDB" id="7344096at2759"/>
<keyword evidence="6" id="KW-0732">Signal</keyword>
<feature type="region of interest" description="Disordered" evidence="5">
    <location>
        <begin position="489"/>
        <end position="511"/>
    </location>
</feature>
<accession>A0A565C630</accession>
<evidence type="ECO:0008006" key="9">
    <source>
        <dbReference type="Google" id="ProtNLM"/>
    </source>
</evidence>
<evidence type="ECO:0000256" key="4">
    <source>
        <dbReference type="ARBA" id="ARBA00023242"/>
    </source>
</evidence>
<feature type="compositionally biased region" description="Pro residues" evidence="5">
    <location>
        <begin position="497"/>
        <end position="507"/>
    </location>
</feature>
<protein>
    <recommendedName>
        <fullName evidence="9">Calmodulin-binding family protein</fullName>
    </recommendedName>
</protein>
<proteinExistence type="predicted"/>
<keyword evidence="8" id="KW-1185">Reference proteome</keyword>
<evidence type="ECO:0000256" key="3">
    <source>
        <dbReference type="ARBA" id="ARBA00022490"/>
    </source>
</evidence>
<evidence type="ECO:0000313" key="7">
    <source>
        <dbReference type="EMBL" id="VVB09052.1"/>
    </source>
</evidence>
<evidence type="ECO:0000256" key="6">
    <source>
        <dbReference type="SAM" id="SignalP"/>
    </source>
</evidence>